<reference evidence="2 3" key="1">
    <citation type="submission" date="2018-03" db="EMBL/GenBank/DDBJ databases">
        <title>Genomic Encyclopedia of Archaeal and Bacterial Type Strains, Phase II (KMG-II): from individual species to whole genera.</title>
        <authorList>
            <person name="Goeker M."/>
        </authorList>
    </citation>
    <scope>NUCLEOTIDE SEQUENCE [LARGE SCALE GENOMIC DNA]</scope>
    <source>
        <strain evidence="2 3">DSM 100065</strain>
    </source>
</reference>
<protein>
    <submittedName>
        <fullName evidence="2">Putative OB-fold protein</fullName>
    </submittedName>
</protein>
<dbReference type="Gene3D" id="6.10.30.10">
    <property type="match status" value="1"/>
</dbReference>
<dbReference type="OrthoDB" id="7470921at2"/>
<accession>A0A2T0ZFT9</accession>
<dbReference type="EMBL" id="PVUE01000022">
    <property type="protein sequence ID" value="PRZ35220.1"/>
    <property type="molecule type" value="Genomic_DNA"/>
</dbReference>
<dbReference type="AlphaFoldDB" id="A0A2T0ZFT9"/>
<keyword evidence="3" id="KW-1185">Reference proteome</keyword>
<dbReference type="Proteomes" id="UP000237752">
    <property type="component" value="Unassembled WGS sequence"/>
</dbReference>
<feature type="domain" description="ChsH2 rubredoxin-like zinc ribbon" evidence="1">
    <location>
        <begin position="8"/>
        <end position="34"/>
    </location>
</feature>
<dbReference type="SUPFAM" id="SSF50249">
    <property type="entry name" value="Nucleic acid-binding proteins"/>
    <property type="match status" value="1"/>
</dbReference>
<proteinExistence type="predicted"/>
<evidence type="ECO:0000313" key="3">
    <source>
        <dbReference type="Proteomes" id="UP000237752"/>
    </source>
</evidence>
<dbReference type="InterPro" id="IPR012340">
    <property type="entry name" value="NA-bd_OB-fold"/>
</dbReference>
<gene>
    <name evidence="2" type="ORF">CLV47_12240</name>
</gene>
<evidence type="ECO:0000313" key="2">
    <source>
        <dbReference type="EMBL" id="PRZ35220.1"/>
    </source>
</evidence>
<dbReference type="Pfam" id="PF12172">
    <property type="entry name" value="zf-ChsH2"/>
    <property type="match status" value="1"/>
</dbReference>
<name>A0A2T0ZFT9_9ACTN</name>
<sequence>MSEEAMIVVRACADCGAVWYLPRDLCPGCGSETVTARPSEGVGTCAAVTRYAATEDQPRRAFCLIDLDEGARMMARCEPSLNPGDRVTATYVDGMPHFIGSR</sequence>
<dbReference type="RefSeq" id="WP_106350748.1">
    <property type="nucleotide sequence ID" value="NZ_PVUE01000022.1"/>
</dbReference>
<evidence type="ECO:0000259" key="1">
    <source>
        <dbReference type="Pfam" id="PF12172"/>
    </source>
</evidence>
<comment type="caution">
    <text evidence="2">The sequence shown here is derived from an EMBL/GenBank/DDBJ whole genome shotgun (WGS) entry which is preliminary data.</text>
</comment>
<dbReference type="InterPro" id="IPR022002">
    <property type="entry name" value="ChsH2_Znr"/>
</dbReference>
<organism evidence="2 3">
    <name type="scientific">Antricoccus suffuscus</name>
    <dbReference type="NCBI Taxonomy" id="1629062"/>
    <lineage>
        <taxon>Bacteria</taxon>
        <taxon>Bacillati</taxon>
        <taxon>Actinomycetota</taxon>
        <taxon>Actinomycetes</taxon>
        <taxon>Geodermatophilales</taxon>
        <taxon>Antricoccaceae</taxon>
        <taxon>Antricoccus</taxon>
    </lineage>
</organism>